<feature type="region of interest" description="Disordered" evidence="1">
    <location>
        <begin position="221"/>
        <end position="246"/>
    </location>
</feature>
<feature type="transmembrane region" description="Helical" evidence="2">
    <location>
        <begin position="6"/>
        <end position="26"/>
    </location>
</feature>
<evidence type="ECO:0000313" key="3">
    <source>
        <dbReference type="EMBL" id="WAX58542.1"/>
    </source>
</evidence>
<evidence type="ECO:0000256" key="1">
    <source>
        <dbReference type="SAM" id="MobiDB-lite"/>
    </source>
</evidence>
<organism evidence="3 4">
    <name type="scientific">Jatrophihabitans cynanchi</name>
    <dbReference type="NCBI Taxonomy" id="2944128"/>
    <lineage>
        <taxon>Bacteria</taxon>
        <taxon>Bacillati</taxon>
        <taxon>Actinomycetota</taxon>
        <taxon>Actinomycetes</taxon>
        <taxon>Jatrophihabitantales</taxon>
        <taxon>Jatrophihabitantaceae</taxon>
        <taxon>Jatrophihabitans</taxon>
    </lineage>
</organism>
<keyword evidence="2" id="KW-0472">Membrane</keyword>
<feature type="compositionally biased region" description="Low complexity" evidence="1">
    <location>
        <begin position="82"/>
        <end position="92"/>
    </location>
</feature>
<evidence type="ECO:0000256" key="2">
    <source>
        <dbReference type="SAM" id="Phobius"/>
    </source>
</evidence>
<gene>
    <name evidence="3" type="ORF">M6B22_07195</name>
</gene>
<feature type="region of interest" description="Disordered" evidence="1">
    <location>
        <begin position="55"/>
        <end position="92"/>
    </location>
</feature>
<name>A0ABY7K149_9ACTN</name>
<reference evidence="3" key="1">
    <citation type="submission" date="2022-05" db="EMBL/GenBank/DDBJ databases">
        <title>Jatrophihabitans sp. SB3-54 whole genome sequence.</title>
        <authorList>
            <person name="Suh M.K."/>
            <person name="Eom M.K."/>
            <person name="Kim J.S."/>
            <person name="Kim H.S."/>
            <person name="Do H.E."/>
            <person name="Shin Y.K."/>
            <person name="Lee J.-S."/>
        </authorList>
    </citation>
    <scope>NUCLEOTIDE SEQUENCE</scope>
    <source>
        <strain evidence="3">SB3-54</strain>
    </source>
</reference>
<dbReference type="Proteomes" id="UP001164693">
    <property type="component" value="Chromosome"/>
</dbReference>
<protein>
    <recommendedName>
        <fullName evidence="5">Secreted protein</fullName>
    </recommendedName>
</protein>
<evidence type="ECO:0008006" key="5">
    <source>
        <dbReference type="Google" id="ProtNLM"/>
    </source>
</evidence>
<dbReference type="EMBL" id="CP097463">
    <property type="protein sequence ID" value="WAX58542.1"/>
    <property type="molecule type" value="Genomic_DNA"/>
</dbReference>
<keyword evidence="2" id="KW-1133">Transmembrane helix</keyword>
<feature type="compositionally biased region" description="Acidic residues" evidence="1">
    <location>
        <begin position="56"/>
        <end position="69"/>
    </location>
</feature>
<accession>A0ABY7K149</accession>
<dbReference type="RefSeq" id="WP_269445081.1">
    <property type="nucleotide sequence ID" value="NZ_CP097463.1"/>
</dbReference>
<keyword evidence="4" id="KW-1185">Reference proteome</keyword>
<evidence type="ECO:0000313" key="4">
    <source>
        <dbReference type="Proteomes" id="UP001164693"/>
    </source>
</evidence>
<proteinExistence type="predicted"/>
<keyword evidence="2" id="KW-0812">Transmembrane</keyword>
<sequence>MAKFVVNIVLLAAVLLLLIVWGIAAARRRRQARREHREDRRLLLAAISGAAPATALDEDDPLDDEDDDVPGERQSRARATRRGPAGRTGSAAVQQLDAESLAALLDLLEDRRPARRGLVAGLFTSPRSVWSAGTRAGQKVARRTIGQPGGAEQPSGESALYRDAAAELVDIHANDPADARRKYAHFAAAVADPTLAALYVRSAAYASYADQDEVRAVVTEITSPAPTGSPRGSREELLDGAGNIDT</sequence>